<dbReference type="InterPro" id="IPR018060">
    <property type="entry name" value="HTH_AraC"/>
</dbReference>
<keyword evidence="2" id="KW-0804">Transcription</keyword>
<name>A0A843YR31_9BURK</name>
<dbReference type="SUPFAM" id="SSF46689">
    <property type="entry name" value="Homeodomain-like"/>
    <property type="match status" value="2"/>
</dbReference>
<accession>A0A843YR31</accession>
<keyword evidence="5" id="KW-1185">Reference proteome</keyword>
<dbReference type="AlphaFoldDB" id="A0A843YR31"/>
<feature type="domain" description="HTH araC/xylS-type" evidence="3">
    <location>
        <begin position="209"/>
        <end position="307"/>
    </location>
</feature>
<dbReference type="EMBL" id="WINI01000001">
    <property type="protein sequence ID" value="MQQ99840.1"/>
    <property type="molecule type" value="Genomic_DNA"/>
</dbReference>
<evidence type="ECO:0000256" key="1">
    <source>
        <dbReference type="ARBA" id="ARBA00023015"/>
    </source>
</evidence>
<dbReference type="InterPro" id="IPR009057">
    <property type="entry name" value="Homeodomain-like_sf"/>
</dbReference>
<evidence type="ECO:0000259" key="3">
    <source>
        <dbReference type="PROSITE" id="PS01124"/>
    </source>
</evidence>
<dbReference type="PANTHER" id="PTHR43436:SF1">
    <property type="entry name" value="TRANSCRIPTIONAL REGULATORY PROTEIN"/>
    <property type="match status" value="1"/>
</dbReference>
<dbReference type="GO" id="GO:0003700">
    <property type="term" value="F:DNA-binding transcription factor activity"/>
    <property type="evidence" value="ECO:0007669"/>
    <property type="project" value="InterPro"/>
</dbReference>
<dbReference type="InterPro" id="IPR009594">
    <property type="entry name" value="Tscrpt_reg_HTH_AraC_N"/>
</dbReference>
<dbReference type="PANTHER" id="PTHR43436">
    <property type="entry name" value="ARAC-FAMILY TRANSCRIPTIONAL REGULATOR"/>
    <property type="match status" value="1"/>
</dbReference>
<organism evidence="4 5">
    <name type="scientific">Glaciimonas soli</name>
    <dbReference type="NCBI Taxonomy" id="2590999"/>
    <lineage>
        <taxon>Bacteria</taxon>
        <taxon>Pseudomonadati</taxon>
        <taxon>Pseudomonadota</taxon>
        <taxon>Betaproteobacteria</taxon>
        <taxon>Burkholderiales</taxon>
        <taxon>Oxalobacteraceae</taxon>
        <taxon>Glaciimonas</taxon>
    </lineage>
</organism>
<evidence type="ECO:0000256" key="2">
    <source>
        <dbReference type="ARBA" id="ARBA00023163"/>
    </source>
</evidence>
<proteinExistence type="predicted"/>
<gene>
    <name evidence="4" type="ORF">GEV47_03965</name>
</gene>
<reference evidence="4 5" key="1">
    <citation type="submission" date="2019-10" db="EMBL/GenBank/DDBJ databases">
        <title>Glaciimonas soli sp. nov., a psychrophilic bacterium isolated from the forest soil of a high elevation mountain in Taiwan.</title>
        <authorList>
            <person name="Wang L.-T."/>
            <person name="Shieh W.Y."/>
        </authorList>
    </citation>
    <scope>NUCLEOTIDE SEQUENCE [LARGE SCALE GENOMIC DNA]</scope>
    <source>
        <strain evidence="4 5">GS1</strain>
    </source>
</reference>
<comment type="caution">
    <text evidence="4">The sequence shown here is derived from an EMBL/GenBank/DDBJ whole genome shotgun (WGS) entry which is preliminary data.</text>
</comment>
<dbReference type="GO" id="GO:0043565">
    <property type="term" value="F:sequence-specific DNA binding"/>
    <property type="evidence" value="ECO:0007669"/>
    <property type="project" value="InterPro"/>
</dbReference>
<dbReference type="Gene3D" id="1.10.10.60">
    <property type="entry name" value="Homeodomain-like"/>
    <property type="match status" value="2"/>
</dbReference>
<protein>
    <submittedName>
        <fullName evidence="4">Helix-turn-helix domain-containing protein</fullName>
    </submittedName>
</protein>
<dbReference type="SMART" id="SM00342">
    <property type="entry name" value="HTH_ARAC"/>
    <property type="match status" value="1"/>
</dbReference>
<dbReference type="Proteomes" id="UP000451565">
    <property type="component" value="Unassembled WGS sequence"/>
</dbReference>
<dbReference type="Pfam" id="PF12833">
    <property type="entry name" value="HTH_18"/>
    <property type="match status" value="1"/>
</dbReference>
<evidence type="ECO:0000313" key="5">
    <source>
        <dbReference type="Proteomes" id="UP000451565"/>
    </source>
</evidence>
<dbReference type="PROSITE" id="PS01124">
    <property type="entry name" value="HTH_ARAC_FAMILY_2"/>
    <property type="match status" value="1"/>
</dbReference>
<dbReference type="RefSeq" id="WP_153233377.1">
    <property type="nucleotide sequence ID" value="NZ_WINI01000001.1"/>
</dbReference>
<keyword evidence="1" id="KW-0805">Transcription regulation</keyword>
<sequence length="317" mass="35177">MNTSDQKPVSDQMALISQQAELKQLIAQYAKTAGVYETPISSLFLARIDQPSAPVHTVHKPAFCIIVQGLKRTMLADEVFYYSAGQYMVVSLDLPVVGQVVEATPEVPYLGLRIDLDPQQIGELLMTLKSQPSPPSKNTTAGCGMFVSNLHASLLDAVLRLVRLLTSPEDISVLAPMAMREIIYRLLQDDQAEILRQIVMSDSQAKHISKAIDLIKRDYNKTLRIEDMARIANMSVSSLHHHFKAVTAMSPLQYQKQLRLQEARRLLFTEMADAATAGHLVGYQSPSQFSREYNRLFGSPPARDVARLRSSGVLAVA</sequence>
<dbReference type="Pfam" id="PF06719">
    <property type="entry name" value="AraC_N"/>
    <property type="match status" value="1"/>
</dbReference>
<evidence type="ECO:0000313" key="4">
    <source>
        <dbReference type="EMBL" id="MQQ99840.1"/>
    </source>
</evidence>
<dbReference type="OrthoDB" id="34150at2"/>